<evidence type="ECO:0000259" key="1">
    <source>
        <dbReference type="Pfam" id="PF01048"/>
    </source>
</evidence>
<dbReference type="Gene3D" id="3.40.50.1580">
    <property type="entry name" value="Nucleoside phosphorylase domain"/>
    <property type="match status" value="1"/>
</dbReference>
<proteinExistence type="predicted"/>
<feature type="domain" description="Nucleoside phosphorylase" evidence="1">
    <location>
        <begin position="19"/>
        <end position="158"/>
    </location>
</feature>
<sequence length="198" mass="20672">MNGLVICVALGVEARAVARGLRPGDGVAVVRTGMGPRRAARAVPRLDGYRAMAVTGFGGALDDGLRPGEALVANEVRYRDRTLPCPLADELAEELAREGIPAQTGALLTCDRLVTGAARARLAATGARVVDMESWPLAEAVAADRPLAVVRVVVDTPAAPLPSLAALRGGVRARRVLRRLGPVLARWAASVHAKEGRP</sequence>
<accession>A0ABW1NHV8</accession>
<keyword evidence="3" id="KW-1185">Reference proteome</keyword>
<dbReference type="EMBL" id="JBHSRF010000023">
    <property type="protein sequence ID" value="MFC6082965.1"/>
    <property type="molecule type" value="Genomic_DNA"/>
</dbReference>
<name>A0ABW1NHV8_9ACTN</name>
<evidence type="ECO:0000313" key="2">
    <source>
        <dbReference type="EMBL" id="MFC6082965.1"/>
    </source>
</evidence>
<dbReference type="InterPro" id="IPR035994">
    <property type="entry name" value="Nucleoside_phosphorylase_sf"/>
</dbReference>
<dbReference type="RefSeq" id="WP_380754093.1">
    <property type="nucleotide sequence ID" value="NZ_JBHSRF010000023.1"/>
</dbReference>
<dbReference type="InterPro" id="IPR000845">
    <property type="entry name" value="Nucleoside_phosphorylase_d"/>
</dbReference>
<comment type="caution">
    <text evidence="2">The sequence shown here is derived from an EMBL/GenBank/DDBJ whole genome shotgun (WGS) entry which is preliminary data.</text>
</comment>
<dbReference type="SUPFAM" id="SSF53167">
    <property type="entry name" value="Purine and uridine phosphorylases"/>
    <property type="match status" value="1"/>
</dbReference>
<reference evidence="3" key="1">
    <citation type="journal article" date="2019" name="Int. J. Syst. Evol. Microbiol.">
        <title>The Global Catalogue of Microorganisms (GCM) 10K type strain sequencing project: providing services to taxonomists for standard genome sequencing and annotation.</title>
        <authorList>
            <consortium name="The Broad Institute Genomics Platform"/>
            <consortium name="The Broad Institute Genome Sequencing Center for Infectious Disease"/>
            <person name="Wu L."/>
            <person name="Ma J."/>
        </authorList>
    </citation>
    <scope>NUCLEOTIDE SEQUENCE [LARGE SCALE GENOMIC DNA]</scope>
    <source>
        <strain evidence="3">JCM 30346</strain>
    </source>
</reference>
<protein>
    <recommendedName>
        <fullName evidence="1">Nucleoside phosphorylase domain-containing protein</fullName>
    </recommendedName>
</protein>
<gene>
    <name evidence="2" type="ORF">ACFP1K_17470</name>
</gene>
<dbReference type="Proteomes" id="UP001596137">
    <property type="component" value="Unassembled WGS sequence"/>
</dbReference>
<dbReference type="Pfam" id="PF01048">
    <property type="entry name" value="PNP_UDP_1"/>
    <property type="match status" value="1"/>
</dbReference>
<organism evidence="2 3">
    <name type="scientific">Sphaerisporangium aureirubrum</name>
    <dbReference type="NCBI Taxonomy" id="1544736"/>
    <lineage>
        <taxon>Bacteria</taxon>
        <taxon>Bacillati</taxon>
        <taxon>Actinomycetota</taxon>
        <taxon>Actinomycetes</taxon>
        <taxon>Streptosporangiales</taxon>
        <taxon>Streptosporangiaceae</taxon>
        <taxon>Sphaerisporangium</taxon>
    </lineage>
</organism>
<evidence type="ECO:0000313" key="3">
    <source>
        <dbReference type="Proteomes" id="UP001596137"/>
    </source>
</evidence>